<keyword evidence="3" id="KW-0274">FAD</keyword>
<keyword evidence="5" id="KW-0472">Membrane</keyword>
<keyword evidence="2" id="KW-0285">Flavoprotein</keyword>
<dbReference type="Gene3D" id="3.50.50.100">
    <property type="match status" value="1"/>
</dbReference>
<dbReference type="SUPFAM" id="SSF51905">
    <property type="entry name" value="FAD/NAD(P)-binding domain"/>
    <property type="match status" value="1"/>
</dbReference>
<protein>
    <recommendedName>
        <fullName evidence="6">FAD/NAD(P)-binding domain-containing protein</fullName>
    </recommendedName>
</protein>
<keyword evidence="4" id="KW-0560">Oxidoreductase</keyword>
<evidence type="ECO:0000313" key="8">
    <source>
        <dbReference type="Proteomes" id="UP001437256"/>
    </source>
</evidence>
<evidence type="ECO:0000259" key="6">
    <source>
        <dbReference type="Pfam" id="PF07992"/>
    </source>
</evidence>
<dbReference type="Proteomes" id="UP001437256">
    <property type="component" value="Unassembled WGS sequence"/>
</dbReference>
<evidence type="ECO:0000256" key="2">
    <source>
        <dbReference type="ARBA" id="ARBA00022630"/>
    </source>
</evidence>
<evidence type="ECO:0000256" key="1">
    <source>
        <dbReference type="ARBA" id="ARBA00006442"/>
    </source>
</evidence>
<accession>A0ABR3AE95</accession>
<evidence type="ECO:0000256" key="4">
    <source>
        <dbReference type="ARBA" id="ARBA00023002"/>
    </source>
</evidence>
<gene>
    <name evidence="7" type="ORF">AAF712_001199</name>
</gene>
<dbReference type="EMBL" id="JBBXMP010000003">
    <property type="protein sequence ID" value="KAL0071343.1"/>
    <property type="molecule type" value="Genomic_DNA"/>
</dbReference>
<comment type="caution">
    <text evidence="7">The sequence shown here is derived from an EMBL/GenBank/DDBJ whole genome shotgun (WGS) entry which is preliminary data.</text>
</comment>
<dbReference type="Pfam" id="PF07992">
    <property type="entry name" value="Pyr_redox_2"/>
    <property type="match status" value="1"/>
</dbReference>
<evidence type="ECO:0000313" key="7">
    <source>
        <dbReference type="EMBL" id="KAL0071343.1"/>
    </source>
</evidence>
<dbReference type="InterPro" id="IPR023753">
    <property type="entry name" value="FAD/NAD-binding_dom"/>
</dbReference>
<comment type="similarity">
    <text evidence="1">Belongs to the FAD-dependent oxidoreductase family.</text>
</comment>
<dbReference type="PANTHER" id="PTHR43735">
    <property type="entry name" value="APOPTOSIS-INDUCING FACTOR 1"/>
    <property type="match status" value="1"/>
</dbReference>
<dbReference type="PANTHER" id="PTHR43735:SF3">
    <property type="entry name" value="FERROPTOSIS SUPPRESSOR PROTEIN 1"/>
    <property type="match status" value="1"/>
</dbReference>
<name>A0ABR3AE95_9AGAR</name>
<dbReference type="InterPro" id="IPR036188">
    <property type="entry name" value="FAD/NAD-bd_sf"/>
</dbReference>
<reference evidence="7 8" key="1">
    <citation type="submission" date="2024-05" db="EMBL/GenBank/DDBJ databases">
        <title>A draft genome resource for the thread blight pathogen Marasmius tenuissimus strain MS-2.</title>
        <authorList>
            <person name="Yulfo-Soto G.E."/>
            <person name="Baruah I.K."/>
            <person name="Amoako-Attah I."/>
            <person name="Bukari Y."/>
            <person name="Meinhardt L.W."/>
            <person name="Bailey B.A."/>
            <person name="Cohen S.P."/>
        </authorList>
    </citation>
    <scope>NUCLEOTIDE SEQUENCE [LARGE SCALE GENOMIC DNA]</scope>
    <source>
        <strain evidence="7 8">MS-2</strain>
    </source>
</reference>
<dbReference type="PRINTS" id="PR00368">
    <property type="entry name" value="FADPNR"/>
</dbReference>
<organism evidence="7 8">
    <name type="scientific">Marasmius tenuissimus</name>
    <dbReference type="NCBI Taxonomy" id="585030"/>
    <lineage>
        <taxon>Eukaryota</taxon>
        <taxon>Fungi</taxon>
        <taxon>Dikarya</taxon>
        <taxon>Basidiomycota</taxon>
        <taxon>Agaricomycotina</taxon>
        <taxon>Agaricomycetes</taxon>
        <taxon>Agaricomycetidae</taxon>
        <taxon>Agaricales</taxon>
        <taxon>Marasmiineae</taxon>
        <taxon>Marasmiaceae</taxon>
        <taxon>Marasmius</taxon>
    </lineage>
</organism>
<keyword evidence="5" id="KW-0812">Transmembrane</keyword>
<feature type="transmembrane region" description="Helical" evidence="5">
    <location>
        <begin position="338"/>
        <end position="358"/>
    </location>
</feature>
<feature type="domain" description="FAD/NAD(P)-binding" evidence="6">
    <location>
        <begin position="7"/>
        <end position="292"/>
    </location>
</feature>
<sequence>MSGKKTSIVIVGGGVAGINIARPLSKSLDPARYELTVINPRPYSIILPPSLRMVASGKNNLKENILVPYDKLFVNGNGKFVQGEVVAIDASARELQLKNGEKVGYDVLVLASGNKWEGPLAFPHEAKEVDAFIDQRRKEFADAKSVLLVGGGAVGIELSGEIRDVWPDKEITIIHRDKLLLNDAYPTKVRKGIHKQLEARNINVVLENSVPEDLAAGASNGVPVPTKNGQTFRPDLIIRTWGGRPNTEVVGSSLGMNAVTARGHIKVKPTLQLVDHPNIFAAGDIIDWDEQKTSAKASMGHAPVVVKNIVSFVNGKTPKAEYKGSFEILALTNGKDSGLVYLGILWGITLGPFFAKLMKSKNLMVPMLRSPLGY</sequence>
<proteinExistence type="inferred from homology"/>
<dbReference type="PRINTS" id="PR00469">
    <property type="entry name" value="PNDRDTASEII"/>
</dbReference>
<keyword evidence="8" id="KW-1185">Reference proteome</keyword>
<evidence type="ECO:0000256" key="5">
    <source>
        <dbReference type="SAM" id="Phobius"/>
    </source>
</evidence>
<evidence type="ECO:0000256" key="3">
    <source>
        <dbReference type="ARBA" id="ARBA00022827"/>
    </source>
</evidence>
<keyword evidence="5" id="KW-1133">Transmembrane helix</keyword>